<evidence type="ECO:0000313" key="5">
    <source>
        <dbReference type="WBParaSite" id="TCLT_0000126901-mRNA-1"/>
    </source>
</evidence>
<feature type="domain" description="TFIIS N-terminal" evidence="2">
    <location>
        <begin position="17"/>
        <end position="52"/>
    </location>
</feature>
<dbReference type="STRING" id="103827.A0A0N5CM96"/>
<dbReference type="SUPFAM" id="SSF47676">
    <property type="entry name" value="Conserved domain common to transcription factors TFIIS, elongin A, CRSP70"/>
    <property type="match status" value="1"/>
</dbReference>
<keyword evidence="4" id="KW-1185">Reference proteome</keyword>
<dbReference type="Gene3D" id="1.20.930.10">
    <property type="entry name" value="Conserved domain common to transcription factors TFIIS, elongin A, CRSP70"/>
    <property type="match status" value="1"/>
</dbReference>
<gene>
    <name evidence="3" type="ORF">TCLT_LOCUS1270</name>
</gene>
<dbReference type="AlphaFoldDB" id="A0A0N5CM96"/>
<evidence type="ECO:0000313" key="3">
    <source>
        <dbReference type="EMBL" id="VDM96621.1"/>
    </source>
</evidence>
<feature type="compositionally biased region" description="Polar residues" evidence="1">
    <location>
        <begin position="92"/>
        <end position="121"/>
    </location>
</feature>
<dbReference type="Proteomes" id="UP000276776">
    <property type="component" value="Unassembled WGS sequence"/>
</dbReference>
<protein>
    <submittedName>
        <fullName evidence="5">TFIIS N-terminal domain-containing protein</fullName>
    </submittedName>
</protein>
<name>A0A0N5CM96_THECL</name>
<feature type="region of interest" description="Disordered" evidence="1">
    <location>
        <begin position="84"/>
        <end position="121"/>
    </location>
</feature>
<evidence type="ECO:0000259" key="2">
    <source>
        <dbReference type="Pfam" id="PF08711"/>
    </source>
</evidence>
<dbReference type="WBParaSite" id="TCLT_0000126901-mRNA-1">
    <property type="protein sequence ID" value="TCLT_0000126901-mRNA-1"/>
    <property type="gene ID" value="TCLT_0000126901"/>
</dbReference>
<evidence type="ECO:0000256" key="1">
    <source>
        <dbReference type="SAM" id="MobiDB-lite"/>
    </source>
</evidence>
<sequence>MRTISGIETIAAHYQEMTRIGAVVNDIRKKVTHSAPELSKRCRILIKCWQKLAEPKPASSSSSSTNGTPSYASSLVIKGLTPVTPARGARVTPSNSSRLTASGNSRLTPVNSHLTSSGSSSAQSCVTSLATLNGRAVVPCQRLRQDISSNALECESMQKAYTVGSDLAMKAVENSLSSCGEMIRNGKRRFDHSGSSDIESVNETYGAPLFVQKICKRLCYNSPPVSPAVPHQSLLAARRADVKSTSELVAQLTENLPGYLSFDIPRTRDLLDNLVETSEEKQPVSPCIGHLWRTPVLSSLQAEVNRKEKRIPLRNDFSENKESVGRSRFIGDDEAEIINSARQTTENGDFVTDDAQSCSEAFNPDKVRAPLSNGKYDWYAMLPALETLRNREHIRAKVSEDPRRSYIINVRGREVLVLPYIDIGLPDFLEYGYPEPARFYSDVSVIHGASRPS</sequence>
<dbReference type="OMA" id="ALECESM"/>
<dbReference type="Pfam" id="PF08711">
    <property type="entry name" value="Med26"/>
    <property type="match status" value="1"/>
</dbReference>
<proteinExistence type="predicted"/>
<accession>A0A0N5CM96</accession>
<dbReference type="InterPro" id="IPR035441">
    <property type="entry name" value="TFIIS/LEDGF_dom_sf"/>
</dbReference>
<dbReference type="OrthoDB" id="550309at2759"/>
<dbReference type="InterPro" id="IPR017923">
    <property type="entry name" value="TFIIS_N"/>
</dbReference>
<reference evidence="3 4" key="2">
    <citation type="submission" date="2018-11" db="EMBL/GenBank/DDBJ databases">
        <authorList>
            <consortium name="Pathogen Informatics"/>
        </authorList>
    </citation>
    <scope>NUCLEOTIDE SEQUENCE [LARGE SCALE GENOMIC DNA]</scope>
</reference>
<evidence type="ECO:0000313" key="4">
    <source>
        <dbReference type="Proteomes" id="UP000276776"/>
    </source>
</evidence>
<reference evidence="5" key="1">
    <citation type="submission" date="2017-02" db="UniProtKB">
        <authorList>
            <consortium name="WormBaseParasite"/>
        </authorList>
    </citation>
    <scope>IDENTIFICATION</scope>
</reference>
<dbReference type="EMBL" id="UYYF01000150">
    <property type="protein sequence ID" value="VDM96621.1"/>
    <property type="molecule type" value="Genomic_DNA"/>
</dbReference>
<organism evidence="5">
    <name type="scientific">Thelazia callipaeda</name>
    <name type="common">Oriental eyeworm</name>
    <name type="synonym">Parasitic nematode</name>
    <dbReference type="NCBI Taxonomy" id="103827"/>
    <lineage>
        <taxon>Eukaryota</taxon>
        <taxon>Metazoa</taxon>
        <taxon>Ecdysozoa</taxon>
        <taxon>Nematoda</taxon>
        <taxon>Chromadorea</taxon>
        <taxon>Rhabditida</taxon>
        <taxon>Spirurina</taxon>
        <taxon>Spiruromorpha</taxon>
        <taxon>Thelazioidea</taxon>
        <taxon>Thelaziidae</taxon>
        <taxon>Thelazia</taxon>
    </lineage>
</organism>